<dbReference type="AlphaFoldDB" id="X1IY14"/>
<sequence length="253" mass="28935">LILKTEVKPTQIGLKLNNTEVSDDTGWSEGNVEINGTWPWSLQTPSVRFNFSSAEEWMLGGYSIALVSDLNLFANRTDLNTNWEEYTGSKGVIFSVSNNSLVNWSWYTYLELPYLFEETRMEIEFPADMDITWVSTKQESNLNRTNNCTFSSRGLYKKVLIFPVNNIPYNPTGFWKFEGTSPNYINQIDIYNNITGSWGLNSTFLSGNYINITANLDISPYIENTQARLQIRFPNGTIWASQSQFLNPDNNGF</sequence>
<feature type="non-terminal residue" evidence="1">
    <location>
        <position position="253"/>
    </location>
</feature>
<evidence type="ECO:0000313" key="1">
    <source>
        <dbReference type="EMBL" id="GAH87361.1"/>
    </source>
</evidence>
<dbReference type="EMBL" id="BARU01036054">
    <property type="protein sequence ID" value="GAH87361.1"/>
    <property type="molecule type" value="Genomic_DNA"/>
</dbReference>
<organism evidence="1">
    <name type="scientific">marine sediment metagenome</name>
    <dbReference type="NCBI Taxonomy" id="412755"/>
    <lineage>
        <taxon>unclassified sequences</taxon>
        <taxon>metagenomes</taxon>
        <taxon>ecological metagenomes</taxon>
    </lineage>
</organism>
<comment type="caution">
    <text evidence="1">The sequence shown here is derived from an EMBL/GenBank/DDBJ whole genome shotgun (WGS) entry which is preliminary data.</text>
</comment>
<reference evidence="1" key="1">
    <citation type="journal article" date="2014" name="Front. Microbiol.">
        <title>High frequency of phylogenetically diverse reductive dehalogenase-homologous genes in deep subseafloor sedimentary metagenomes.</title>
        <authorList>
            <person name="Kawai M."/>
            <person name="Futagami T."/>
            <person name="Toyoda A."/>
            <person name="Takaki Y."/>
            <person name="Nishi S."/>
            <person name="Hori S."/>
            <person name="Arai W."/>
            <person name="Tsubouchi T."/>
            <person name="Morono Y."/>
            <person name="Uchiyama I."/>
            <person name="Ito T."/>
            <person name="Fujiyama A."/>
            <person name="Inagaki F."/>
            <person name="Takami H."/>
        </authorList>
    </citation>
    <scope>NUCLEOTIDE SEQUENCE</scope>
    <source>
        <strain evidence="1">Expedition CK06-06</strain>
    </source>
</reference>
<gene>
    <name evidence="1" type="ORF">S03H2_56376</name>
</gene>
<accession>X1IY14</accession>
<feature type="non-terminal residue" evidence="1">
    <location>
        <position position="1"/>
    </location>
</feature>
<name>X1IY14_9ZZZZ</name>
<proteinExistence type="predicted"/>
<protein>
    <submittedName>
        <fullName evidence="1">Uncharacterized protein</fullName>
    </submittedName>
</protein>